<name>A0A7C9DZD9_OPUST</name>
<reference evidence="1" key="2">
    <citation type="submission" date="2020-07" db="EMBL/GenBank/DDBJ databases">
        <authorList>
            <person name="Vera ALvarez R."/>
            <person name="Arias-Moreno D.M."/>
            <person name="Jimenez-Jacinto V."/>
            <person name="Jimenez-Bremont J.F."/>
            <person name="Swaminathan K."/>
            <person name="Moose S.P."/>
            <person name="Guerrero-Gonzalez M.L."/>
            <person name="Marino-Ramirez L."/>
            <person name="Landsman D."/>
            <person name="Rodriguez-Kessler M."/>
            <person name="Delgado-Sanchez P."/>
        </authorList>
    </citation>
    <scope>NUCLEOTIDE SEQUENCE</scope>
    <source>
        <tissue evidence="1">Cladode</tissue>
    </source>
</reference>
<organism evidence="1">
    <name type="scientific">Opuntia streptacantha</name>
    <name type="common">Prickly pear cactus</name>
    <name type="synonym">Opuntia cardona</name>
    <dbReference type="NCBI Taxonomy" id="393608"/>
    <lineage>
        <taxon>Eukaryota</taxon>
        <taxon>Viridiplantae</taxon>
        <taxon>Streptophyta</taxon>
        <taxon>Embryophyta</taxon>
        <taxon>Tracheophyta</taxon>
        <taxon>Spermatophyta</taxon>
        <taxon>Magnoliopsida</taxon>
        <taxon>eudicotyledons</taxon>
        <taxon>Gunneridae</taxon>
        <taxon>Pentapetalae</taxon>
        <taxon>Caryophyllales</taxon>
        <taxon>Cactineae</taxon>
        <taxon>Cactaceae</taxon>
        <taxon>Opuntioideae</taxon>
        <taxon>Opuntia</taxon>
    </lineage>
</organism>
<accession>A0A7C9DZD9</accession>
<dbReference type="EMBL" id="GISG01171817">
    <property type="protein sequence ID" value="MBA4651845.1"/>
    <property type="molecule type" value="Transcribed_RNA"/>
</dbReference>
<sequence>MELRYLAFSSSYCFLKAAAFARLMDNGCFGLKLVAVSPEIPLCSSFLSISISEFNSLCNLFSSLSHFFFRLRSCSCCMSIDLITNRKLSMASDTTCSGNLSRARCHSLQRLRTLDGQ</sequence>
<evidence type="ECO:0000313" key="1">
    <source>
        <dbReference type="EMBL" id="MBA4651845.1"/>
    </source>
</evidence>
<dbReference type="AlphaFoldDB" id="A0A7C9DZD9"/>
<proteinExistence type="predicted"/>
<protein>
    <submittedName>
        <fullName evidence="1">Uncharacterized protein</fullName>
    </submittedName>
</protein>
<reference evidence="1" key="1">
    <citation type="journal article" date="2013" name="J. Plant Res.">
        <title>Effect of fungi and light on seed germination of three Opuntia species from semiarid lands of central Mexico.</title>
        <authorList>
            <person name="Delgado-Sanchez P."/>
            <person name="Jimenez-Bremont J.F."/>
            <person name="Guerrero-Gonzalez Mde L."/>
            <person name="Flores J."/>
        </authorList>
    </citation>
    <scope>NUCLEOTIDE SEQUENCE</scope>
    <source>
        <tissue evidence="1">Cladode</tissue>
    </source>
</reference>